<dbReference type="EMBL" id="JAJAQC010000037">
    <property type="protein sequence ID" value="MDA0566529.1"/>
    <property type="molecule type" value="Genomic_DNA"/>
</dbReference>
<proteinExistence type="predicted"/>
<comment type="caution">
    <text evidence="2">The sequence shown here is derived from an EMBL/GenBank/DDBJ whole genome shotgun (WGS) entry which is preliminary data.</text>
</comment>
<gene>
    <name evidence="2" type="ORF">LG943_19750</name>
</gene>
<accession>A0A9X3NR62</accession>
<keyword evidence="3" id="KW-1185">Reference proteome</keyword>
<sequence length="193" mass="21042">MTAAVPTAERGTDRFFVVTGGPGSGKSTLLDHLRPLGLACAPEAGRAVIRDQAAIGGRGLPWADPGLFAELMLAWDMRSHREAAAAEGAVVFDRGVVDVLGYLRLSGRPVPEHVAAAARRVRYHRRVFVAPPWPEIYRTDGERRQSPAEAERTYDAMVTAYTEHGYELVELPRVPPAERARFVAESVAAWARG</sequence>
<evidence type="ECO:0000313" key="2">
    <source>
        <dbReference type="EMBL" id="MDA0566529.1"/>
    </source>
</evidence>
<evidence type="ECO:0000313" key="3">
    <source>
        <dbReference type="Proteomes" id="UP001140076"/>
    </source>
</evidence>
<name>A0A9X3NR62_9ACTN</name>
<reference evidence="2" key="1">
    <citation type="submission" date="2021-10" db="EMBL/GenBank/DDBJ databases">
        <title>Streptomonospora sp. nov., isolated from mangrove soil.</title>
        <authorList>
            <person name="Chen X."/>
            <person name="Ge X."/>
            <person name="Liu W."/>
        </authorList>
    </citation>
    <scope>NUCLEOTIDE SEQUENCE</scope>
    <source>
        <strain evidence="2">S1-112</strain>
    </source>
</reference>
<evidence type="ECO:0000259" key="1">
    <source>
        <dbReference type="Pfam" id="PF13521"/>
    </source>
</evidence>
<feature type="domain" description="NadR/Ttd14 AAA" evidence="1">
    <location>
        <begin position="16"/>
        <end position="179"/>
    </location>
</feature>
<dbReference type="Gene3D" id="3.40.50.300">
    <property type="entry name" value="P-loop containing nucleotide triphosphate hydrolases"/>
    <property type="match status" value="1"/>
</dbReference>
<protein>
    <submittedName>
        <fullName evidence="2">AAA family ATPase</fullName>
    </submittedName>
</protein>
<dbReference type="Pfam" id="PF13521">
    <property type="entry name" value="AAA_28"/>
    <property type="match status" value="1"/>
</dbReference>
<dbReference type="Proteomes" id="UP001140076">
    <property type="component" value="Unassembled WGS sequence"/>
</dbReference>
<dbReference type="SUPFAM" id="SSF52540">
    <property type="entry name" value="P-loop containing nucleoside triphosphate hydrolases"/>
    <property type="match status" value="1"/>
</dbReference>
<dbReference type="InterPro" id="IPR038727">
    <property type="entry name" value="NadR/Ttd14_AAA_dom"/>
</dbReference>
<dbReference type="RefSeq" id="WP_270073781.1">
    <property type="nucleotide sequence ID" value="NZ_JAJAQC010000037.1"/>
</dbReference>
<dbReference type="InterPro" id="IPR027417">
    <property type="entry name" value="P-loop_NTPase"/>
</dbReference>
<organism evidence="2 3">
    <name type="scientific">Streptomonospora mangrovi</name>
    <dbReference type="NCBI Taxonomy" id="2883123"/>
    <lineage>
        <taxon>Bacteria</taxon>
        <taxon>Bacillati</taxon>
        <taxon>Actinomycetota</taxon>
        <taxon>Actinomycetes</taxon>
        <taxon>Streptosporangiales</taxon>
        <taxon>Nocardiopsidaceae</taxon>
        <taxon>Streptomonospora</taxon>
    </lineage>
</organism>
<dbReference type="AlphaFoldDB" id="A0A9X3NR62"/>